<dbReference type="AlphaFoldDB" id="A0A8T1V4Z1"/>
<name>A0A8T1V4Z1_9STRA</name>
<feature type="non-terminal residue" evidence="1">
    <location>
        <position position="325"/>
    </location>
</feature>
<organism evidence="1 2">
    <name type="scientific">Phytophthora pseudosyringae</name>
    <dbReference type="NCBI Taxonomy" id="221518"/>
    <lineage>
        <taxon>Eukaryota</taxon>
        <taxon>Sar</taxon>
        <taxon>Stramenopiles</taxon>
        <taxon>Oomycota</taxon>
        <taxon>Peronosporomycetes</taxon>
        <taxon>Peronosporales</taxon>
        <taxon>Peronosporaceae</taxon>
        <taxon>Phytophthora</taxon>
    </lineage>
</organism>
<protein>
    <recommendedName>
        <fullName evidence="3">M96 mating-specific protein family</fullName>
    </recommendedName>
</protein>
<dbReference type="Proteomes" id="UP000694044">
    <property type="component" value="Unassembled WGS sequence"/>
</dbReference>
<dbReference type="EMBL" id="JAGDFM010001771">
    <property type="protein sequence ID" value="KAG7375118.1"/>
    <property type="molecule type" value="Genomic_DNA"/>
</dbReference>
<dbReference type="OrthoDB" id="113382at2759"/>
<gene>
    <name evidence="1" type="ORF">PHYPSEUDO_003688</name>
</gene>
<sequence>APPTTSRGIFVLEEEDKQAILAALDGNCDLSPSPVFFEHDTSTPVANNRVQDKELKLALQRAKATKRRNRHLQRVKEEWQTLRLQDTQLSAKLKALIRARTNGCAGVNQLKWQVLASKELDARLQAEGQRRRIRKAIERRAVMMQKLQDVLDTLQPVKSDSAVPEWNADDFKLYESLSFDLAAAYGRTDSVLYECGLAGALPANTGFYKPVRRGDAIRDVTYFESTSAFDMPTKYPASANAMFDAMRQIHRQHPRRAVFETEENLLDTIAVKFGTVSHCEEGQVVHLAMIIVLNRFTESDRTVLVWRCLVHGEGEFAGTVLDETG</sequence>
<evidence type="ECO:0008006" key="3">
    <source>
        <dbReference type="Google" id="ProtNLM"/>
    </source>
</evidence>
<comment type="caution">
    <text evidence="1">The sequence shown here is derived from an EMBL/GenBank/DDBJ whole genome shotgun (WGS) entry which is preliminary data.</text>
</comment>
<keyword evidence="2" id="KW-1185">Reference proteome</keyword>
<evidence type="ECO:0000313" key="2">
    <source>
        <dbReference type="Proteomes" id="UP000694044"/>
    </source>
</evidence>
<proteinExistence type="predicted"/>
<feature type="non-terminal residue" evidence="1">
    <location>
        <position position="1"/>
    </location>
</feature>
<evidence type="ECO:0000313" key="1">
    <source>
        <dbReference type="EMBL" id="KAG7375118.1"/>
    </source>
</evidence>
<accession>A0A8T1V4Z1</accession>
<reference evidence="1" key="1">
    <citation type="submission" date="2021-02" db="EMBL/GenBank/DDBJ databases">
        <authorList>
            <person name="Palmer J.M."/>
        </authorList>
    </citation>
    <scope>NUCLEOTIDE SEQUENCE</scope>
    <source>
        <strain evidence="1">SCRP734</strain>
    </source>
</reference>